<dbReference type="InterPro" id="IPR012962">
    <property type="entry name" value="Pept_M54_archaemetzincn"/>
</dbReference>
<evidence type="ECO:0000256" key="4">
    <source>
        <dbReference type="ARBA" id="ARBA00022801"/>
    </source>
</evidence>
<proteinExistence type="predicted"/>
<keyword evidence="3" id="KW-0479">Metal-binding</keyword>
<keyword evidence="6" id="KW-0482">Metalloprotease</keyword>
<dbReference type="PANTHER" id="PTHR15910:SF1">
    <property type="entry name" value="ARCHAEMETZINCIN-2"/>
    <property type="match status" value="1"/>
</dbReference>
<dbReference type="Pfam" id="PF07998">
    <property type="entry name" value="Peptidase_M54"/>
    <property type="match status" value="1"/>
</dbReference>
<evidence type="ECO:0000256" key="6">
    <source>
        <dbReference type="ARBA" id="ARBA00023049"/>
    </source>
</evidence>
<dbReference type="Proteomes" id="UP000772618">
    <property type="component" value="Unassembled WGS sequence"/>
</dbReference>
<protein>
    <submittedName>
        <fullName evidence="7">Archaemetzincin</fullName>
    </submittedName>
</protein>
<name>A0ABS5VXG1_9BACT</name>
<dbReference type="CDD" id="cd11375">
    <property type="entry name" value="Peptidase_M54"/>
    <property type="match status" value="1"/>
</dbReference>
<keyword evidence="5" id="KW-0862">Zinc</keyword>
<evidence type="ECO:0000256" key="1">
    <source>
        <dbReference type="ARBA" id="ARBA00001947"/>
    </source>
</evidence>
<evidence type="ECO:0000313" key="7">
    <source>
        <dbReference type="EMBL" id="MBT1705941.1"/>
    </source>
</evidence>
<keyword evidence="8" id="KW-1185">Reference proteome</keyword>
<comment type="caution">
    <text evidence="7">The sequence shown here is derived from an EMBL/GenBank/DDBJ whole genome shotgun (WGS) entry which is preliminary data.</text>
</comment>
<dbReference type="PROSITE" id="PS51257">
    <property type="entry name" value="PROKAR_LIPOPROTEIN"/>
    <property type="match status" value="1"/>
</dbReference>
<evidence type="ECO:0000256" key="5">
    <source>
        <dbReference type="ARBA" id="ARBA00022833"/>
    </source>
</evidence>
<reference evidence="7 8" key="1">
    <citation type="submission" date="2021-05" db="EMBL/GenBank/DDBJ databases">
        <title>A Polyphasic approach of four new species of the genus Ohtaekwangia: Ohtaekwangia histidinii sp. nov., Ohtaekwangia cretensis sp. nov., Ohtaekwangia indiensis sp. nov., Ohtaekwangia reichenbachii sp. nov. from diverse environment.</title>
        <authorList>
            <person name="Octaviana S."/>
        </authorList>
    </citation>
    <scope>NUCLEOTIDE SEQUENCE [LARGE SCALE GENOMIC DNA]</scope>
    <source>
        <strain evidence="7 8">PWU20</strain>
    </source>
</reference>
<dbReference type="PANTHER" id="PTHR15910">
    <property type="entry name" value="ARCHAEMETZINCIN"/>
    <property type="match status" value="1"/>
</dbReference>
<dbReference type="RefSeq" id="WP_254156386.1">
    <property type="nucleotide sequence ID" value="NZ_JAHESD010000074.1"/>
</dbReference>
<evidence type="ECO:0000256" key="2">
    <source>
        <dbReference type="ARBA" id="ARBA00022670"/>
    </source>
</evidence>
<dbReference type="SUPFAM" id="SSF55486">
    <property type="entry name" value="Metalloproteases ('zincins'), catalytic domain"/>
    <property type="match status" value="1"/>
</dbReference>
<dbReference type="Gene3D" id="3.40.390.10">
    <property type="entry name" value="Collagenase (Catalytic Domain)"/>
    <property type="match status" value="1"/>
</dbReference>
<gene>
    <name evidence="7" type="ORF">KK060_21805</name>
</gene>
<dbReference type="EMBL" id="JAHESD010000074">
    <property type="protein sequence ID" value="MBT1705941.1"/>
    <property type="molecule type" value="Genomic_DNA"/>
</dbReference>
<keyword evidence="4" id="KW-0378">Hydrolase</keyword>
<evidence type="ECO:0000256" key="3">
    <source>
        <dbReference type="ARBA" id="ARBA00022723"/>
    </source>
</evidence>
<dbReference type="InterPro" id="IPR024079">
    <property type="entry name" value="MetalloPept_cat_dom_sf"/>
</dbReference>
<accession>A0ABS5VXG1</accession>
<sequence length="302" mass="34467">MVNSLLRGLRVAIVLCLISSCSEFGRRENVSEKYNSQRLAKLKLLDEPLGAPEPGEWLFDHPEKGQSFEQYKLSNPVKPDSVRNTIIMLPLGSFTPYQDSVIKYTAEYLHIFFGLNTKILPRRGTDIISNLTVPRFSDGTEQLLTTDILNYLQNNIPQEGLVMMAVTSKDLYAGSSYNFVFGQARTKHHIAVSSLSRYYNGALDAVGYRICLERLIKTSAHEIGHMFSCQHCTNAVCIMNGTNNLAESDNCPNRLCSECHKKLHWNLQFPIHERIRGLKAFFQRHELMRDYDILSREMEALE</sequence>
<comment type="cofactor">
    <cofactor evidence="1">
        <name>Zn(2+)</name>
        <dbReference type="ChEBI" id="CHEBI:29105"/>
    </cofactor>
</comment>
<organism evidence="7 8">
    <name type="scientific">Chryseosolibacter indicus</name>
    <dbReference type="NCBI Taxonomy" id="2782351"/>
    <lineage>
        <taxon>Bacteria</taxon>
        <taxon>Pseudomonadati</taxon>
        <taxon>Bacteroidota</taxon>
        <taxon>Cytophagia</taxon>
        <taxon>Cytophagales</taxon>
        <taxon>Chryseotaleaceae</taxon>
        <taxon>Chryseosolibacter</taxon>
    </lineage>
</organism>
<evidence type="ECO:0000313" key="8">
    <source>
        <dbReference type="Proteomes" id="UP000772618"/>
    </source>
</evidence>
<keyword evidence="2" id="KW-0645">Protease</keyword>